<evidence type="ECO:0000313" key="7">
    <source>
        <dbReference type="Proteomes" id="UP000195913"/>
    </source>
</evidence>
<dbReference type="SMART" id="SM00382">
    <property type="entry name" value="AAA"/>
    <property type="match status" value="1"/>
</dbReference>
<dbReference type="PROSITE" id="PS50893">
    <property type="entry name" value="ABC_TRANSPORTER_2"/>
    <property type="match status" value="1"/>
</dbReference>
<feature type="domain" description="ABC transporter" evidence="5">
    <location>
        <begin position="23"/>
        <end position="253"/>
    </location>
</feature>
<evidence type="ECO:0000256" key="4">
    <source>
        <dbReference type="ARBA" id="ARBA00022840"/>
    </source>
</evidence>
<evidence type="ECO:0000256" key="3">
    <source>
        <dbReference type="ARBA" id="ARBA00022741"/>
    </source>
</evidence>
<gene>
    <name evidence="6" type="ORF">FM101_10285</name>
</gene>
<dbReference type="Pfam" id="PF00005">
    <property type="entry name" value="ABC_tran"/>
    <property type="match status" value="1"/>
</dbReference>
<comment type="similarity">
    <text evidence="1">Belongs to the ABC transporter superfamily.</text>
</comment>
<dbReference type="EMBL" id="FUHW01000037">
    <property type="protein sequence ID" value="SJM67185.1"/>
    <property type="molecule type" value="Genomic_DNA"/>
</dbReference>
<keyword evidence="7" id="KW-1185">Reference proteome</keyword>
<accession>A0A1R4GGI6</accession>
<evidence type="ECO:0000256" key="2">
    <source>
        <dbReference type="ARBA" id="ARBA00022448"/>
    </source>
</evidence>
<dbReference type="RefSeq" id="WP_086999219.1">
    <property type="nucleotide sequence ID" value="NZ_FUHW01000037.1"/>
</dbReference>
<dbReference type="InterPro" id="IPR027417">
    <property type="entry name" value="P-loop_NTPase"/>
</dbReference>
<sequence length="339" mass="35535">MGIQETQYDGGAPVRTPAAGSGVVAIGLARSFGTVRAVEAMDFTARPGEVTALIGPNGSGKTTLLLMLASLLAPDTGSIRICGIDPVEDPRGARALLGWMPDTLGVWEELTVHEILAMMGRLYGAPKADASARSQELLELVKLDEFASQPARVLSRGQQQKLSLARALVNDPQVLLLDEPASGLDPGARIELRNLLRELAGRGRTVVVSSHVLAELDEMADRAVFVSAGRTVSEQRVDDAGSTGRRYAIEALDREQLTGALDAAGIEFTLSAGTRQAEAVVHLGSDPEAAALLRQLIVAGVGVVAFGPASGILEESYLRAVNTTQDPPTHPTAAGEPQP</sequence>
<dbReference type="CDD" id="cd03230">
    <property type="entry name" value="ABC_DR_subfamily_A"/>
    <property type="match status" value="1"/>
</dbReference>
<dbReference type="SUPFAM" id="SSF52540">
    <property type="entry name" value="P-loop containing nucleoside triphosphate hydrolases"/>
    <property type="match status" value="1"/>
</dbReference>
<proteinExistence type="inferred from homology"/>
<dbReference type="GO" id="GO:0016887">
    <property type="term" value="F:ATP hydrolysis activity"/>
    <property type="evidence" value="ECO:0007669"/>
    <property type="project" value="InterPro"/>
</dbReference>
<dbReference type="PANTHER" id="PTHR43335">
    <property type="entry name" value="ABC TRANSPORTER, ATP-BINDING PROTEIN"/>
    <property type="match status" value="1"/>
</dbReference>
<name>A0A1R4GGI6_9MICC</name>
<protein>
    <submittedName>
        <fullName evidence="6">Probable ABC transporter system, ATP-binding protein</fullName>
    </submittedName>
</protein>
<dbReference type="AlphaFoldDB" id="A0A1R4GGI6"/>
<keyword evidence="4 6" id="KW-0067">ATP-binding</keyword>
<keyword evidence="3" id="KW-0547">Nucleotide-binding</keyword>
<evidence type="ECO:0000313" key="6">
    <source>
        <dbReference type="EMBL" id="SJM67185.1"/>
    </source>
</evidence>
<evidence type="ECO:0000259" key="5">
    <source>
        <dbReference type="PROSITE" id="PS50893"/>
    </source>
</evidence>
<keyword evidence="2" id="KW-0813">Transport</keyword>
<evidence type="ECO:0000256" key="1">
    <source>
        <dbReference type="ARBA" id="ARBA00005417"/>
    </source>
</evidence>
<dbReference type="PANTHER" id="PTHR43335:SF11">
    <property type="entry name" value="ABC TRANSPORTER RELATED"/>
    <property type="match status" value="1"/>
</dbReference>
<dbReference type="Gene3D" id="3.40.50.300">
    <property type="entry name" value="P-loop containing nucleotide triphosphate hydrolases"/>
    <property type="match status" value="1"/>
</dbReference>
<dbReference type="InterPro" id="IPR003593">
    <property type="entry name" value="AAA+_ATPase"/>
</dbReference>
<organism evidence="6 7">
    <name type="scientific">Arthrobacter rhombi</name>
    <dbReference type="NCBI Taxonomy" id="71253"/>
    <lineage>
        <taxon>Bacteria</taxon>
        <taxon>Bacillati</taxon>
        <taxon>Actinomycetota</taxon>
        <taxon>Actinomycetes</taxon>
        <taxon>Micrococcales</taxon>
        <taxon>Micrococcaceae</taxon>
        <taxon>Arthrobacter</taxon>
    </lineage>
</organism>
<dbReference type="Proteomes" id="UP000195913">
    <property type="component" value="Unassembled WGS sequence"/>
</dbReference>
<dbReference type="GO" id="GO:0005524">
    <property type="term" value="F:ATP binding"/>
    <property type="evidence" value="ECO:0007669"/>
    <property type="project" value="UniProtKB-KW"/>
</dbReference>
<dbReference type="InterPro" id="IPR003439">
    <property type="entry name" value="ABC_transporter-like_ATP-bd"/>
</dbReference>
<reference evidence="6 7" key="1">
    <citation type="submission" date="2017-02" db="EMBL/GenBank/DDBJ databases">
        <authorList>
            <person name="Peterson S.W."/>
        </authorList>
    </citation>
    <scope>NUCLEOTIDE SEQUENCE [LARGE SCALE GENOMIC DNA]</scope>
    <source>
        <strain evidence="6 7">B Ar 00.02</strain>
    </source>
</reference>